<gene>
    <name evidence="2" type="ORF">GCM10009544_14820</name>
</gene>
<feature type="region of interest" description="Disordered" evidence="1">
    <location>
        <begin position="1"/>
        <end position="20"/>
    </location>
</feature>
<proteinExistence type="predicted"/>
<sequence length="108" mass="11604">MTPHHWRGEGEGATPLKVPPRGYIFTIKPFRGGMGPTASNRPATASAPARTDRRIVTRRSSRQVRPLDALLTDAYGKLRPRPASRTGRRLNSPGVSGASQGTRLFGGG</sequence>
<feature type="region of interest" description="Disordered" evidence="1">
    <location>
        <begin position="75"/>
        <end position="108"/>
    </location>
</feature>
<feature type="compositionally biased region" description="Basic and acidic residues" evidence="1">
    <location>
        <begin position="1"/>
        <end position="10"/>
    </location>
</feature>
<accession>A0ABP3JGM2</accession>
<evidence type="ECO:0000256" key="1">
    <source>
        <dbReference type="SAM" id="MobiDB-lite"/>
    </source>
</evidence>
<dbReference type="EMBL" id="BAAAHB010000010">
    <property type="protein sequence ID" value="GAA0453058.1"/>
    <property type="molecule type" value="Genomic_DNA"/>
</dbReference>
<feature type="region of interest" description="Disordered" evidence="1">
    <location>
        <begin position="29"/>
        <end position="52"/>
    </location>
</feature>
<keyword evidence="3" id="KW-1185">Reference proteome</keyword>
<dbReference type="Proteomes" id="UP001499895">
    <property type="component" value="Unassembled WGS sequence"/>
</dbReference>
<evidence type="ECO:0000313" key="3">
    <source>
        <dbReference type="Proteomes" id="UP001499895"/>
    </source>
</evidence>
<protein>
    <submittedName>
        <fullName evidence="2">Uncharacterized protein</fullName>
    </submittedName>
</protein>
<evidence type="ECO:0000313" key="2">
    <source>
        <dbReference type="EMBL" id="GAA0453058.1"/>
    </source>
</evidence>
<reference evidence="3" key="1">
    <citation type="journal article" date="2019" name="Int. J. Syst. Evol. Microbiol.">
        <title>The Global Catalogue of Microorganisms (GCM) 10K type strain sequencing project: providing services to taxonomists for standard genome sequencing and annotation.</title>
        <authorList>
            <consortium name="The Broad Institute Genomics Platform"/>
            <consortium name="The Broad Institute Genome Sequencing Center for Infectious Disease"/>
            <person name="Wu L."/>
            <person name="Ma J."/>
        </authorList>
    </citation>
    <scope>NUCLEOTIDE SEQUENCE [LARGE SCALE GENOMIC DNA]</scope>
    <source>
        <strain evidence="3">JCM 10649</strain>
    </source>
</reference>
<organism evidence="2 3">
    <name type="scientific">Streptomyces stramineus</name>
    <dbReference type="NCBI Taxonomy" id="173861"/>
    <lineage>
        <taxon>Bacteria</taxon>
        <taxon>Bacillati</taxon>
        <taxon>Actinomycetota</taxon>
        <taxon>Actinomycetes</taxon>
        <taxon>Kitasatosporales</taxon>
        <taxon>Streptomycetaceae</taxon>
        <taxon>Streptomyces</taxon>
    </lineage>
</organism>
<comment type="caution">
    <text evidence="2">The sequence shown here is derived from an EMBL/GenBank/DDBJ whole genome shotgun (WGS) entry which is preliminary data.</text>
</comment>
<name>A0ABP3JGM2_9ACTN</name>
<feature type="compositionally biased region" description="Basic residues" evidence="1">
    <location>
        <begin position="78"/>
        <end position="88"/>
    </location>
</feature>
<feature type="compositionally biased region" description="Polar residues" evidence="1">
    <location>
        <begin position="93"/>
        <end position="102"/>
    </location>
</feature>